<dbReference type="InterPro" id="IPR003439">
    <property type="entry name" value="ABC_transporter-like_ATP-bd"/>
</dbReference>
<dbReference type="Pfam" id="PF00005">
    <property type="entry name" value="ABC_tran"/>
    <property type="match status" value="1"/>
</dbReference>
<dbReference type="Gene3D" id="3.40.50.300">
    <property type="entry name" value="P-loop containing nucleotide triphosphate hydrolases"/>
    <property type="match status" value="1"/>
</dbReference>
<accession>A0A1Q2HUT3</accession>
<evidence type="ECO:0000313" key="8">
    <source>
        <dbReference type="Proteomes" id="UP000217209"/>
    </source>
</evidence>
<reference evidence="7 8" key="1">
    <citation type="submission" date="2016-12" db="EMBL/GenBank/DDBJ databases">
        <authorList>
            <person name="Song W.-J."/>
            <person name="Kurnit D.M."/>
        </authorList>
    </citation>
    <scope>NUCLEOTIDE SEQUENCE [LARGE SCALE GENOMIC DNA]</scope>
    <source>
        <strain evidence="7 8">DSM 30827</strain>
    </source>
</reference>
<dbReference type="GO" id="GO:0046677">
    <property type="term" value="P:response to antibiotic"/>
    <property type="evidence" value="ECO:0007669"/>
    <property type="project" value="UniProtKB-KW"/>
</dbReference>
<evidence type="ECO:0000256" key="3">
    <source>
        <dbReference type="ARBA" id="ARBA00022741"/>
    </source>
</evidence>
<keyword evidence="3" id="KW-0547">Nucleotide-binding</keyword>
<dbReference type="RefSeq" id="WP_095659427.1">
    <property type="nucleotide sequence ID" value="NZ_CALTZW010000017.1"/>
</dbReference>
<name>A0A1Q2HUT3_9CORY</name>
<feature type="domain" description="ABC transporter" evidence="6">
    <location>
        <begin position="2"/>
        <end position="225"/>
    </location>
</feature>
<dbReference type="Proteomes" id="UP000217209">
    <property type="component" value="Chromosome"/>
</dbReference>
<dbReference type="PROSITE" id="PS00211">
    <property type="entry name" value="ABC_TRANSPORTER_1"/>
    <property type="match status" value="1"/>
</dbReference>
<evidence type="ECO:0000256" key="2">
    <source>
        <dbReference type="ARBA" id="ARBA00022448"/>
    </source>
</evidence>
<dbReference type="GO" id="GO:0005524">
    <property type="term" value="F:ATP binding"/>
    <property type="evidence" value="ECO:0007669"/>
    <property type="project" value="UniProtKB-KW"/>
</dbReference>
<organism evidence="7 8">
    <name type="scientific">Corynebacterium glaucum</name>
    <dbReference type="NCBI Taxonomy" id="187491"/>
    <lineage>
        <taxon>Bacteria</taxon>
        <taxon>Bacillati</taxon>
        <taxon>Actinomycetota</taxon>
        <taxon>Actinomycetes</taxon>
        <taxon>Mycobacteriales</taxon>
        <taxon>Corynebacteriaceae</taxon>
        <taxon>Corynebacterium</taxon>
    </lineage>
</organism>
<keyword evidence="5" id="KW-0046">Antibiotic resistance</keyword>
<dbReference type="CDD" id="cd03230">
    <property type="entry name" value="ABC_DR_subfamily_A"/>
    <property type="match status" value="1"/>
</dbReference>
<dbReference type="InterPro" id="IPR017871">
    <property type="entry name" value="ABC_transporter-like_CS"/>
</dbReference>
<dbReference type="SUPFAM" id="SSF52540">
    <property type="entry name" value="P-loop containing nucleoside triphosphate hydrolases"/>
    <property type="match status" value="1"/>
</dbReference>
<dbReference type="EMBL" id="CP019688">
    <property type="protein sequence ID" value="AQQ14607.1"/>
    <property type="molecule type" value="Genomic_DNA"/>
</dbReference>
<dbReference type="InterPro" id="IPR050763">
    <property type="entry name" value="ABC_transporter_ATP-binding"/>
</dbReference>
<evidence type="ECO:0000256" key="5">
    <source>
        <dbReference type="ARBA" id="ARBA00023251"/>
    </source>
</evidence>
<dbReference type="PANTHER" id="PTHR42711">
    <property type="entry name" value="ABC TRANSPORTER ATP-BINDING PROTEIN"/>
    <property type="match status" value="1"/>
</dbReference>
<dbReference type="GO" id="GO:0016887">
    <property type="term" value="F:ATP hydrolysis activity"/>
    <property type="evidence" value="ECO:0007669"/>
    <property type="project" value="InterPro"/>
</dbReference>
<dbReference type="PROSITE" id="PS50893">
    <property type="entry name" value="ABC_TRANSPORTER_2"/>
    <property type="match status" value="1"/>
</dbReference>
<evidence type="ECO:0000256" key="4">
    <source>
        <dbReference type="ARBA" id="ARBA00022840"/>
    </source>
</evidence>
<gene>
    <name evidence="7" type="primary">ybhF1</name>
    <name evidence="7" type="ORF">CGLAU_03115</name>
</gene>
<dbReference type="PANTHER" id="PTHR42711:SF17">
    <property type="entry name" value="ABC TRANSPORTER ATP-BINDING PROTEIN"/>
    <property type="match status" value="1"/>
</dbReference>
<comment type="subcellular location">
    <subcellularLocation>
        <location evidence="1">Cell membrane</location>
        <topology evidence="1">Peripheral membrane protein</topology>
    </subcellularLocation>
</comment>
<dbReference type="InterPro" id="IPR003593">
    <property type="entry name" value="AAA+_ATPase"/>
</dbReference>
<dbReference type="SMART" id="SM00382">
    <property type="entry name" value="AAA"/>
    <property type="match status" value="1"/>
</dbReference>
<keyword evidence="2" id="KW-0813">Transport</keyword>
<dbReference type="InterPro" id="IPR027417">
    <property type="entry name" value="P-loop_NTPase"/>
</dbReference>
<dbReference type="GO" id="GO:0005886">
    <property type="term" value="C:plasma membrane"/>
    <property type="evidence" value="ECO:0007669"/>
    <property type="project" value="UniProtKB-SubCell"/>
</dbReference>
<keyword evidence="4 7" id="KW-0067">ATP-binding</keyword>
<evidence type="ECO:0000259" key="6">
    <source>
        <dbReference type="PROSITE" id="PS50893"/>
    </source>
</evidence>
<protein>
    <submittedName>
        <fullName evidence="7">Putative ABC transporter ATP-binding protein YbhF</fullName>
    </submittedName>
</protein>
<dbReference type="KEGG" id="cgv:CGLAU_03115"/>
<dbReference type="OrthoDB" id="9804819at2"/>
<proteinExistence type="predicted"/>
<sequence>MIETHSLTKRFGQVTALDGVDIRIGPGEIVGLLGRNGAGKTTLIDLILGLTTPSSGTVTVGGGTPKQAVRNARIGAVMQTGGLLPDVSVRDTLAMINATHSDSIGVEAALDAARLTDIKNRKVGKCSGGEQQRLRFAIALLGRPDILILDEPTTGMDAATRHEFWDSLRTQTQQGRTIVFSTHYLEEAEQFAQRIIVLDRGEVIADAPMDKLQANEKRVQAASSKGPIDVTTADADGVARELLTETDAHDLTITPTSLEDVFVRLTEETDRDHA</sequence>
<evidence type="ECO:0000313" key="7">
    <source>
        <dbReference type="EMBL" id="AQQ14607.1"/>
    </source>
</evidence>
<evidence type="ECO:0000256" key="1">
    <source>
        <dbReference type="ARBA" id="ARBA00004202"/>
    </source>
</evidence>
<dbReference type="AlphaFoldDB" id="A0A1Q2HUT3"/>
<keyword evidence="8" id="KW-1185">Reference proteome</keyword>